<proteinExistence type="predicted"/>
<dbReference type="SUPFAM" id="SSF81383">
    <property type="entry name" value="F-box domain"/>
    <property type="match status" value="3"/>
</dbReference>
<dbReference type="Proteomes" id="UP000284842">
    <property type="component" value="Unassembled WGS sequence"/>
</dbReference>
<dbReference type="GO" id="GO:0019005">
    <property type="term" value="C:SCF ubiquitin ligase complex"/>
    <property type="evidence" value="ECO:0007669"/>
    <property type="project" value="TreeGrafter"/>
</dbReference>
<keyword evidence="4" id="KW-1185">Reference proteome</keyword>
<dbReference type="InterPro" id="IPR001810">
    <property type="entry name" value="F-box_dom"/>
</dbReference>
<evidence type="ECO:0000256" key="1">
    <source>
        <dbReference type="SAM" id="MobiDB-lite"/>
    </source>
</evidence>
<feature type="region of interest" description="Disordered" evidence="1">
    <location>
        <begin position="413"/>
        <end position="443"/>
    </location>
</feature>
<feature type="domain" description="F-box" evidence="2">
    <location>
        <begin position="1"/>
        <end position="44"/>
    </location>
</feature>
<dbReference type="SMART" id="SM00256">
    <property type="entry name" value="FBOX"/>
    <property type="match status" value="3"/>
</dbReference>
<accession>A0A409YHR9</accession>
<dbReference type="PANTHER" id="PTHR46731">
    <property type="entry name" value="F-BOX ONLY PROTEIN 15"/>
    <property type="match status" value="1"/>
</dbReference>
<dbReference type="Pfam" id="PF00646">
    <property type="entry name" value="F-box"/>
    <property type="match status" value="3"/>
</dbReference>
<dbReference type="EMBL" id="NHTK01001166">
    <property type="protein sequence ID" value="PPR02534.1"/>
    <property type="molecule type" value="Genomic_DNA"/>
</dbReference>
<feature type="compositionally biased region" description="Basic and acidic residues" evidence="1">
    <location>
        <begin position="421"/>
        <end position="433"/>
    </location>
</feature>
<dbReference type="InterPro" id="IPR036047">
    <property type="entry name" value="F-box-like_dom_sf"/>
</dbReference>
<organism evidence="3 4">
    <name type="scientific">Panaeolus cyanescens</name>
    <dbReference type="NCBI Taxonomy" id="181874"/>
    <lineage>
        <taxon>Eukaryota</taxon>
        <taxon>Fungi</taxon>
        <taxon>Dikarya</taxon>
        <taxon>Basidiomycota</taxon>
        <taxon>Agaricomycotina</taxon>
        <taxon>Agaricomycetes</taxon>
        <taxon>Agaricomycetidae</taxon>
        <taxon>Agaricales</taxon>
        <taxon>Agaricineae</taxon>
        <taxon>Galeropsidaceae</taxon>
        <taxon>Panaeolus</taxon>
    </lineage>
</organism>
<dbReference type="OrthoDB" id="2322499at2759"/>
<sequence length="1670" mass="190269">MPFDVVQEICGHLEPTDLLNLGRVSKYYRNLLKDPAAKSIWVHCRAQYPEAPACPKAMYYAFEYGLTLFKEYQLLETAEQKTIWEEGKLSLAKEAQEHATLCKKWMQIIYTMDKQRRNEEVKERQARVENLFKSMGWEEERVKMSAPDFSPIHSTEIKAICTKPLTEDALRKASKYFEKYITEAKEKKLVREREDATVARLIVLEEAYTAALASVKVDDSTPLISDVCTIPRFKSIVLDTPPGVQITAEDFAITQDTVASIIEEAKEVMRSKLLSLVEKVLNPLPQLEPTAFLNLASITFVYRDRSGAFPNRRPVGATEVHHLDTDHKELNDIANFRLVEGPDASRARDAMDVQSEKDAFGKNQEAKCSRCGHIEGVIYMRIHIHTQHNMDTSLQSAGQEQLSASQLEVSSNTIDTVTKLPDAKKRRIDDKSGPENVDPIETNPPETLLKQLFGMPLDIFLEVCGHLDPTDLLNLARVSKYCRKFLMDPAANCVWTHCRTQYPGGPRCPAGMTEAMFTELAFGYGCMECGSQQRTGCKVIWEIKKRLCSGCMQDDFADYDTIVRLNLPEAIHAMIPRTELEDGEYFAFDYGLELFLGYGPLKTPEQKAVWEKNTLRQLKEVKKHAQMCTKWVQSIQKSRNEQVKERLARIDELIKTMGWGDELAKMSGSDSSPLSHKEIKKICRDPLTEKALRKAKKFIKSYMTEVRKKRLAREREDATVARLRVLEQAYTSALAYVTVDDSTPLISGVCTIPRFKSIVLDTPLGFQITAEDFGITQDTIAWVIEEAKGVMRSKLLTLVEKALNSVQQLESTAAILNLASTTFLYRNQKMPVGATEIMKRSYKRDPTRKDCPSPFEYTIYRTFKTAPLNSNGEISFTRKRYKAACQVSTLCGLDPTTATLADVLEIDSVIECISCNDFHTGRLMMRWIAAVQHLSADHKSLDEIANFCLVEGPDASRALDDMQLQSEKDAFGKNQEAKCKRCGHIEGVIQMRAHIHTQHDVLHPTNVDWIYTDINIWMERAGGTADTAVTGFSNRKRKARKTDSEISQEEGAHDPITSATKKPKTRMKRKGSLTKMLDMPFDILLEIFKHLLPPDLLSLGRVSRDFRRLVMSAEFKSIWINSRSYIPNSPECPQDITEAMFAELTFGKSCLVCGANGSHVYTLWQARTRLCQTCISESFVSVAFIRRLQLPKTISELIPSTGAQNKTRYSSKHANMWANEYDALTTDAEREEWEKTKLEYLATIEGQAEACEAWAIKANEFMVNEKNREVTERKEKLLRMANTMGWADEISRLLHQTLPHNSELQKICHRPLTDYSIENAKCIINDIMTSIRDKRLEGEKRMLYRTRMEFLQTAYNQAVKDWLPNKKAPHVSDFFIVPRIRTVVLDTAPEINVTREHFFDEASFPGLVQEARTTRQEKLLQVIEKGYRAIKMDYDPEIVSKLVTTVFANEKLGLADNNIRTVAQALSLKSVPAWHSDREKMPLVEQIALDVFKCRPWNSDRTIGFDRVGHAIISELVKLCGLDPLTTTLEEMNHLNPIFECVACSRMPRGRLMMRWADAASHIKREHYEYTNSAISLLEIPNDQDAQRARKEVKEAEYQSAFTNNVYSRCKHCGIGAKALAMHYHLTNHHEVETPELDTDWTFSGTVVNINEYWMLPLPSNPEEKPDNVE</sequence>
<evidence type="ECO:0000259" key="2">
    <source>
        <dbReference type="PROSITE" id="PS50181"/>
    </source>
</evidence>
<evidence type="ECO:0000313" key="4">
    <source>
        <dbReference type="Proteomes" id="UP000284842"/>
    </source>
</evidence>
<feature type="region of interest" description="Disordered" evidence="1">
    <location>
        <begin position="1034"/>
        <end position="1069"/>
    </location>
</feature>
<name>A0A409YHR9_9AGAR</name>
<dbReference type="Gene3D" id="1.20.1280.50">
    <property type="match status" value="1"/>
</dbReference>
<reference evidence="3 4" key="1">
    <citation type="journal article" date="2018" name="Evol. Lett.">
        <title>Horizontal gene cluster transfer increased hallucinogenic mushroom diversity.</title>
        <authorList>
            <person name="Reynolds H.T."/>
            <person name="Vijayakumar V."/>
            <person name="Gluck-Thaler E."/>
            <person name="Korotkin H.B."/>
            <person name="Matheny P.B."/>
            <person name="Slot J.C."/>
        </authorList>
    </citation>
    <scope>NUCLEOTIDE SEQUENCE [LARGE SCALE GENOMIC DNA]</scope>
    <source>
        <strain evidence="3 4">2629</strain>
    </source>
</reference>
<dbReference type="STRING" id="181874.A0A409YHR9"/>
<feature type="domain" description="F-box" evidence="2">
    <location>
        <begin position="1073"/>
        <end position="1122"/>
    </location>
</feature>
<gene>
    <name evidence="3" type="ORF">CVT24_001960</name>
</gene>
<dbReference type="PANTHER" id="PTHR46731:SF1">
    <property type="entry name" value="F-BOX ONLY PROTEIN 15"/>
    <property type="match status" value="1"/>
</dbReference>
<protein>
    <recommendedName>
        <fullName evidence="2">F-box domain-containing protein</fullName>
    </recommendedName>
</protein>
<dbReference type="CDD" id="cd09917">
    <property type="entry name" value="F-box_SF"/>
    <property type="match status" value="2"/>
</dbReference>
<feature type="domain" description="F-box" evidence="2">
    <location>
        <begin position="449"/>
        <end position="498"/>
    </location>
</feature>
<dbReference type="PROSITE" id="PS50181">
    <property type="entry name" value="FBOX"/>
    <property type="match status" value="3"/>
</dbReference>
<evidence type="ECO:0000313" key="3">
    <source>
        <dbReference type="EMBL" id="PPR02534.1"/>
    </source>
</evidence>
<comment type="caution">
    <text evidence="3">The sequence shown here is derived from an EMBL/GenBank/DDBJ whole genome shotgun (WGS) entry which is preliminary data.</text>
</comment>
<dbReference type="InParanoid" id="A0A409YHR9"/>